<evidence type="ECO:0008006" key="5">
    <source>
        <dbReference type="Google" id="ProtNLM"/>
    </source>
</evidence>
<accession>A0A510X7Q9</accession>
<feature type="domain" description="Protein-PII uridylyltransferase N-terminal" evidence="1">
    <location>
        <begin position="53"/>
        <end position="192"/>
    </location>
</feature>
<organism evidence="3 4">
    <name type="scientific">Bisbaumannia pacifica</name>
    <dbReference type="NCBI Taxonomy" id="77098"/>
    <lineage>
        <taxon>Bacteria</taxon>
        <taxon>Pseudomonadati</taxon>
        <taxon>Pseudomonadota</taxon>
        <taxon>Gammaproteobacteria</taxon>
        <taxon>Oceanospirillales</taxon>
        <taxon>Halomonadaceae</taxon>
        <taxon>Bisbaumannia</taxon>
    </lineage>
</organism>
<dbReference type="Pfam" id="PF03445">
    <property type="entry name" value="DUF294"/>
    <property type="match status" value="1"/>
</dbReference>
<dbReference type="Pfam" id="PF10335">
    <property type="entry name" value="DUF294_C"/>
    <property type="match status" value="1"/>
</dbReference>
<protein>
    <recommendedName>
        <fullName evidence="5">Signal transduction protein</fullName>
    </recommendedName>
</protein>
<evidence type="ECO:0000259" key="1">
    <source>
        <dbReference type="Pfam" id="PF03445"/>
    </source>
</evidence>
<sequence>MRLLQRPSPWRTLFAGAFPPDPSGWPEPLTPLSDALTALGPEPSLAEAKAWQPTLVAALARLELPASRIAELLSDHNDWLYRRAIEEALAEMRLQGWGEPPVTFCVLTLGSGARHESLLGPDQDNAMILDAYPDARHTEIDGYFQQLGERFTSRLDAAGIPLCRGQVMARWPLWRKRLEEWGRQLEIWTAERRVKRVQQATILLDFFPVYGEAGLAEALRDKALELVPRAGLFLDEMATLLEESPPLLERFGRLVVDDQAPHERAFDLKRRGLLPLVNATRLLAWCHGCRSVDSHGRLAELVGREGLEAAQAQALQGVLSRCQALLLRAQRESLAQGRAADGWIDMARLDEAERLLLRHDLGRVRALIKLARAAARQGRRQA</sequence>
<gene>
    <name evidence="3" type="ORF">HPA02_17610</name>
</gene>
<dbReference type="GO" id="GO:0008773">
    <property type="term" value="F:[protein-PII] uridylyltransferase activity"/>
    <property type="evidence" value="ECO:0007669"/>
    <property type="project" value="InterPro"/>
</dbReference>
<dbReference type="OrthoDB" id="9808528at2"/>
<evidence type="ECO:0000313" key="3">
    <source>
        <dbReference type="EMBL" id="GEK47478.1"/>
    </source>
</evidence>
<dbReference type="RefSeq" id="WP_146802820.1">
    <property type="nucleotide sequence ID" value="NZ_BJUK01000016.1"/>
</dbReference>
<reference evidence="3 4" key="1">
    <citation type="submission" date="2019-07" db="EMBL/GenBank/DDBJ databases">
        <title>Whole genome shotgun sequence of Halomonas pacifica NBRC 102220.</title>
        <authorList>
            <person name="Hosoyama A."/>
            <person name="Uohara A."/>
            <person name="Ohji S."/>
            <person name="Ichikawa N."/>
        </authorList>
    </citation>
    <scope>NUCLEOTIDE SEQUENCE [LARGE SCALE GENOMIC DNA]</scope>
    <source>
        <strain evidence="3 4">NBRC 102220</strain>
    </source>
</reference>
<feature type="domain" description="DUF294" evidence="2">
    <location>
        <begin position="233"/>
        <end position="369"/>
    </location>
</feature>
<keyword evidence="4" id="KW-1185">Reference proteome</keyword>
<dbReference type="Proteomes" id="UP000321275">
    <property type="component" value="Unassembled WGS sequence"/>
</dbReference>
<dbReference type="InterPro" id="IPR005105">
    <property type="entry name" value="GlnD_Uridyltrans_N"/>
</dbReference>
<dbReference type="EMBL" id="BJUK01000016">
    <property type="protein sequence ID" value="GEK47478.1"/>
    <property type="molecule type" value="Genomic_DNA"/>
</dbReference>
<dbReference type="AlphaFoldDB" id="A0A510X7Q9"/>
<evidence type="ECO:0000259" key="2">
    <source>
        <dbReference type="Pfam" id="PF10335"/>
    </source>
</evidence>
<name>A0A510X7Q9_9GAMM</name>
<proteinExistence type="predicted"/>
<dbReference type="CDD" id="cd05401">
    <property type="entry name" value="NT_GlnE_GlnD_like"/>
    <property type="match status" value="1"/>
</dbReference>
<comment type="caution">
    <text evidence="3">The sequence shown here is derived from an EMBL/GenBank/DDBJ whole genome shotgun (WGS) entry which is preliminary data.</text>
</comment>
<evidence type="ECO:0000313" key="4">
    <source>
        <dbReference type="Proteomes" id="UP000321275"/>
    </source>
</evidence>
<dbReference type="InterPro" id="IPR018821">
    <property type="entry name" value="DUF294_put_nucleoTrafse_sb-bd"/>
</dbReference>